<gene>
    <name evidence="1" type="ORF">EDC58_1621</name>
</gene>
<reference evidence="1 2" key="1">
    <citation type="submission" date="2018-11" db="EMBL/GenBank/DDBJ databases">
        <title>Genomic Encyclopedia of Type Strains, Phase IV (KMG-IV): sequencing the most valuable type-strain genomes for metagenomic binning, comparative biology and taxonomic classification.</title>
        <authorList>
            <person name="Goeker M."/>
        </authorList>
    </citation>
    <scope>NUCLEOTIDE SEQUENCE [LARGE SCALE GENOMIC DNA]</scope>
    <source>
        <strain evidence="1 2">DSM 27783</strain>
    </source>
</reference>
<protein>
    <submittedName>
        <fullName evidence="1">Uncharacterized protein</fullName>
    </submittedName>
</protein>
<name>A0AAJ4RBE5_9BACT</name>
<accession>A0AAJ4RBE5</accession>
<sequence length="121" mass="14208">MSSLNIRSDIKELLEDAIAKKDYQRVMKILSEILKEETIPNNNEFDGILFKDVKEIVKKKEDLENILLSTKVIFETKEDLLEFFEMLLKYGFKENAISYFEELLPLINDIEIIDGFNSLLK</sequence>
<evidence type="ECO:0000313" key="2">
    <source>
        <dbReference type="Proteomes" id="UP000272781"/>
    </source>
</evidence>
<comment type="caution">
    <text evidence="1">The sequence shown here is derived from an EMBL/GenBank/DDBJ whole genome shotgun (WGS) entry which is preliminary data.</text>
</comment>
<dbReference type="EMBL" id="RJVK01000004">
    <property type="protein sequence ID" value="ROR39123.1"/>
    <property type="molecule type" value="Genomic_DNA"/>
</dbReference>
<dbReference type="AlphaFoldDB" id="A0AAJ4RBE5"/>
<evidence type="ECO:0000313" key="1">
    <source>
        <dbReference type="EMBL" id="ROR39123.1"/>
    </source>
</evidence>
<dbReference type="Proteomes" id="UP000272781">
    <property type="component" value="Unassembled WGS sequence"/>
</dbReference>
<dbReference type="RefSeq" id="WP_235823204.1">
    <property type="nucleotide sequence ID" value="NZ_CP027432.2"/>
</dbReference>
<proteinExistence type="predicted"/>
<organism evidence="1 2">
    <name type="scientific">Caminibacter pacificus</name>
    <dbReference type="NCBI Taxonomy" id="1424653"/>
    <lineage>
        <taxon>Bacteria</taxon>
        <taxon>Pseudomonadati</taxon>
        <taxon>Campylobacterota</taxon>
        <taxon>Epsilonproteobacteria</taxon>
        <taxon>Nautiliales</taxon>
        <taxon>Nautiliaceae</taxon>
        <taxon>Caminibacter</taxon>
    </lineage>
</organism>